<evidence type="ECO:0000256" key="1">
    <source>
        <dbReference type="SAM" id="Coils"/>
    </source>
</evidence>
<dbReference type="OrthoDB" id="9994666at2"/>
<gene>
    <name evidence="2" type="ORF">C4K68_12650</name>
</gene>
<evidence type="ECO:0000313" key="2">
    <source>
        <dbReference type="EMBL" id="PPC77250.1"/>
    </source>
</evidence>
<sequence length="248" mass="27311">MKRLVVASGALVAVVSVVVVYFLVNAESLHQQGAESFQDFGYKVVPLAQEPVAEEQKAPMNPDAVPQPSQSTQAQIITGLQAEKQVLIGQVAKLQGEVDAYKKQVDELQSRLDVYSAPVLPQGVTQSALLGLLNQVPELQVFTGYQKELMGVMAYREYMRIVAEYGVLLTPRKRDQLIRTGLSRYAFCVADAVDVIANDAVERNKLRNYIEKGQEDMATPLQSDLVKGLLPCKRSLDDYVARDLMPAG</sequence>
<keyword evidence="1" id="KW-0175">Coiled coil</keyword>
<comment type="caution">
    <text evidence="2">The sequence shown here is derived from an EMBL/GenBank/DDBJ whole genome shotgun (WGS) entry which is preliminary data.</text>
</comment>
<dbReference type="EMBL" id="PRLP01000035">
    <property type="protein sequence ID" value="PPC77250.1"/>
    <property type="molecule type" value="Genomic_DNA"/>
</dbReference>
<accession>A0A2S5KR96</accession>
<feature type="coiled-coil region" evidence="1">
    <location>
        <begin position="84"/>
        <end position="111"/>
    </location>
</feature>
<protein>
    <submittedName>
        <fullName evidence="2">Uncharacterized protein</fullName>
    </submittedName>
</protein>
<reference evidence="2 3" key="1">
    <citation type="submission" date="2018-02" db="EMBL/GenBank/DDBJ databases">
        <title>novel marine gammaproteobacteria from coastal saline agro ecosystem.</title>
        <authorList>
            <person name="Krishnan R."/>
            <person name="Ramesh Kumar N."/>
        </authorList>
    </citation>
    <scope>NUCLEOTIDE SEQUENCE [LARGE SCALE GENOMIC DNA]</scope>
    <source>
        <strain evidence="2 3">228</strain>
    </source>
</reference>
<name>A0A2S5KR96_9PROT</name>
<dbReference type="AlphaFoldDB" id="A0A2S5KR96"/>
<dbReference type="Proteomes" id="UP000238196">
    <property type="component" value="Unassembled WGS sequence"/>
</dbReference>
<evidence type="ECO:0000313" key="3">
    <source>
        <dbReference type="Proteomes" id="UP000238196"/>
    </source>
</evidence>
<proteinExistence type="predicted"/>
<organism evidence="2 3">
    <name type="scientific">Proteobacteria bacterium 228</name>
    <dbReference type="NCBI Taxonomy" id="2083153"/>
    <lineage>
        <taxon>Bacteria</taxon>
        <taxon>Pseudomonadati</taxon>
        <taxon>Pseudomonadota</taxon>
    </lineage>
</organism>